<protein>
    <submittedName>
        <fullName evidence="5">DNA-binding MarR family transcriptional regulator</fullName>
    </submittedName>
</protein>
<reference evidence="5 6" key="1">
    <citation type="submission" date="2023-07" db="EMBL/GenBank/DDBJ databases">
        <title>Genomic Encyclopedia of Type Strains, Phase IV (KMG-IV): sequencing the most valuable type-strain genomes for metagenomic binning, comparative biology and taxonomic classification.</title>
        <authorList>
            <person name="Goeker M."/>
        </authorList>
    </citation>
    <scope>NUCLEOTIDE SEQUENCE [LARGE SCALE GENOMIC DNA]</scope>
    <source>
        <strain evidence="5 6">DSM 23948</strain>
    </source>
</reference>
<dbReference type="PANTHER" id="PTHR42756:SF1">
    <property type="entry name" value="TRANSCRIPTIONAL REPRESSOR OF EMRAB OPERON"/>
    <property type="match status" value="1"/>
</dbReference>
<evidence type="ECO:0000313" key="5">
    <source>
        <dbReference type="EMBL" id="MDQ0156311.1"/>
    </source>
</evidence>
<dbReference type="SMART" id="SM00347">
    <property type="entry name" value="HTH_MARR"/>
    <property type="match status" value="1"/>
</dbReference>
<dbReference type="Gene3D" id="1.10.10.10">
    <property type="entry name" value="Winged helix-like DNA-binding domain superfamily/Winged helix DNA-binding domain"/>
    <property type="match status" value="1"/>
</dbReference>
<keyword evidence="2 5" id="KW-0238">DNA-binding</keyword>
<evidence type="ECO:0000256" key="3">
    <source>
        <dbReference type="ARBA" id="ARBA00023163"/>
    </source>
</evidence>
<keyword evidence="6" id="KW-1185">Reference proteome</keyword>
<dbReference type="InterPro" id="IPR011991">
    <property type="entry name" value="ArsR-like_HTH"/>
</dbReference>
<accession>A0ABT9V5T9</accession>
<dbReference type="Proteomes" id="UP001231362">
    <property type="component" value="Unassembled WGS sequence"/>
</dbReference>
<dbReference type="PRINTS" id="PR00598">
    <property type="entry name" value="HTHMARR"/>
</dbReference>
<dbReference type="InterPro" id="IPR036390">
    <property type="entry name" value="WH_DNA-bd_sf"/>
</dbReference>
<dbReference type="SUPFAM" id="SSF46785">
    <property type="entry name" value="Winged helix' DNA-binding domain"/>
    <property type="match status" value="1"/>
</dbReference>
<name>A0ABT9V5T9_9BACL</name>
<feature type="domain" description="HTH marR-type" evidence="4">
    <location>
        <begin position="3"/>
        <end position="134"/>
    </location>
</feature>
<dbReference type="PROSITE" id="PS50995">
    <property type="entry name" value="HTH_MARR_2"/>
    <property type="match status" value="1"/>
</dbReference>
<dbReference type="PANTHER" id="PTHR42756">
    <property type="entry name" value="TRANSCRIPTIONAL REGULATOR, MARR"/>
    <property type="match status" value="1"/>
</dbReference>
<dbReference type="RefSeq" id="WP_307150827.1">
    <property type="nucleotide sequence ID" value="NZ_JAUSTU010000011.1"/>
</dbReference>
<organism evidence="5 6">
    <name type="scientific">Anoxybacillus andreesenii</name>
    <dbReference type="NCBI Taxonomy" id="1325932"/>
    <lineage>
        <taxon>Bacteria</taxon>
        <taxon>Bacillati</taxon>
        <taxon>Bacillota</taxon>
        <taxon>Bacilli</taxon>
        <taxon>Bacillales</taxon>
        <taxon>Anoxybacillaceae</taxon>
        <taxon>Anoxybacillus</taxon>
    </lineage>
</organism>
<sequence length="136" mass="15699">MDYQELAKELFHIMRKSRRPPMDEPMKYSRGEMGMLHYLHFTKDGVTSGELSESFSISTGRVASALKSLEKKGLIVRRTDSSDKRKVLVFITDSGKEVVVEAHHHAIAMTEKMLRRLTEEDAKEFVRLIKIIFTNK</sequence>
<dbReference type="CDD" id="cd00090">
    <property type="entry name" value="HTH_ARSR"/>
    <property type="match status" value="1"/>
</dbReference>
<dbReference type="Pfam" id="PF12802">
    <property type="entry name" value="MarR_2"/>
    <property type="match status" value="1"/>
</dbReference>
<comment type="caution">
    <text evidence="5">The sequence shown here is derived from an EMBL/GenBank/DDBJ whole genome shotgun (WGS) entry which is preliminary data.</text>
</comment>
<proteinExistence type="predicted"/>
<keyword evidence="1" id="KW-0805">Transcription regulation</keyword>
<evidence type="ECO:0000256" key="1">
    <source>
        <dbReference type="ARBA" id="ARBA00023015"/>
    </source>
</evidence>
<dbReference type="InterPro" id="IPR036388">
    <property type="entry name" value="WH-like_DNA-bd_sf"/>
</dbReference>
<evidence type="ECO:0000313" key="6">
    <source>
        <dbReference type="Proteomes" id="UP001231362"/>
    </source>
</evidence>
<evidence type="ECO:0000259" key="4">
    <source>
        <dbReference type="PROSITE" id="PS50995"/>
    </source>
</evidence>
<gene>
    <name evidence="5" type="ORF">J2S07_002630</name>
</gene>
<dbReference type="InterPro" id="IPR000835">
    <property type="entry name" value="HTH_MarR-typ"/>
</dbReference>
<evidence type="ECO:0000256" key="2">
    <source>
        <dbReference type="ARBA" id="ARBA00023125"/>
    </source>
</evidence>
<dbReference type="GO" id="GO:0003677">
    <property type="term" value="F:DNA binding"/>
    <property type="evidence" value="ECO:0007669"/>
    <property type="project" value="UniProtKB-KW"/>
</dbReference>
<dbReference type="EMBL" id="JAUSTU010000011">
    <property type="protein sequence ID" value="MDQ0156311.1"/>
    <property type="molecule type" value="Genomic_DNA"/>
</dbReference>
<keyword evidence="3" id="KW-0804">Transcription</keyword>